<dbReference type="SUPFAM" id="SSF53448">
    <property type="entry name" value="Nucleotide-diphospho-sugar transferases"/>
    <property type="match status" value="1"/>
</dbReference>
<protein>
    <recommendedName>
        <fullName evidence="1">Glycosyltransferase 2-like domain-containing protein</fullName>
    </recommendedName>
</protein>
<reference evidence="2 3" key="1">
    <citation type="journal article" date="2016" name="Nat. Commun.">
        <title>Thousands of microbial genomes shed light on interconnected biogeochemical processes in an aquifer system.</title>
        <authorList>
            <person name="Anantharaman K."/>
            <person name="Brown C.T."/>
            <person name="Hug L.A."/>
            <person name="Sharon I."/>
            <person name="Castelle C.J."/>
            <person name="Probst A.J."/>
            <person name="Thomas B.C."/>
            <person name="Singh A."/>
            <person name="Wilkins M.J."/>
            <person name="Karaoz U."/>
            <person name="Brodie E.L."/>
            <person name="Williams K.H."/>
            <person name="Hubbard S.S."/>
            <person name="Banfield J.F."/>
        </authorList>
    </citation>
    <scope>NUCLEOTIDE SEQUENCE [LARGE SCALE GENOMIC DNA]</scope>
</reference>
<dbReference type="InterPro" id="IPR001173">
    <property type="entry name" value="Glyco_trans_2-like"/>
</dbReference>
<dbReference type="PANTHER" id="PTHR22916:SF65">
    <property type="entry name" value="SLR1065 PROTEIN"/>
    <property type="match status" value="1"/>
</dbReference>
<dbReference type="Proteomes" id="UP000176404">
    <property type="component" value="Unassembled WGS sequence"/>
</dbReference>
<gene>
    <name evidence="2" type="ORF">A2892_04080</name>
</gene>
<feature type="domain" description="Glycosyltransferase 2-like" evidence="1">
    <location>
        <begin position="8"/>
        <end position="187"/>
    </location>
</feature>
<feature type="non-terminal residue" evidence="2">
    <location>
        <position position="227"/>
    </location>
</feature>
<accession>A0A1F8B553</accession>
<dbReference type="AlphaFoldDB" id="A0A1F8B553"/>
<organism evidence="2 3">
    <name type="scientific">Candidatus Woesebacteria bacterium RIFCSPLOWO2_01_FULL_39_10b</name>
    <dbReference type="NCBI Taxonomy" id="1802517"/>
    <lineage>
        <taxon>Bacteria</taxon>
        <taxon>Candidatus Woeseibacteriota</taxon>
    </lineage>
</organism>
<dbReference type="Pfam" id="PF00535">
    <property type="entry name" value="Glycos_transf_2"/>
    <property type="match status" value="1"/>
</dbReference>
<proteinExistence type="predicted"/>
<dbReference type="InterPro" id="IPR029044">
    <property type="entry name" value="Nucleotide-diphossugar_trans"/>
</dbReference>
<dbReference type="Gene3D" id="3.90.550.10">
    <property type="entry name" value="Spore Coat Polysaccharide Biosynthesis Protein SpsA, Chain A"/>
    <property type="match status" value="1"/>
</dbReference>
<comment type="caution">
    <text evidence="2">The sequence shown here is derived from an EMBL/GenBank/DDBJ whole genome shotgun (WGS) entry which is preliminary data.</text>
</comment>
<evidence type="ECO:0000313" key="3">
    <source>
        <dbReference type="Proteomes" id="UP000176404"/>
    </source>
</evidence>
<dbReference type="EMBL" id="MGHD01000024">
    <property type="protein sequence ID" value="OGM59127.1"/>
    <property type="molecule type" value="Genomic_DNA"/>
</dbReference>
<name>A0A1F8B553_9BACT</name>
<dbReference type="PANTHER" id="PTHR22916">
    <property type="entry name" value="GLYCOSYLTRANSFERASE"/>
    <property type="match status" value="1"/>
</dbReference>
<sequence>MTPKFDFTIVTPSFNQDRYLAKTIDSIWRQRGDFTIQHIIADGGSTDMSWPIIQKYKSDLQLKKIRPLCRKLEVISWSRSDRGQTFALKRAFRQASGDIVSWLNSDDLWASPSTLNLVKMTLASKPIDVLLGNAAAINEKGRRLQYPIYSVNKISQGPIRLPMLRQIFRLPIFSQPATFFRFQSFKHLNLDTSLNYTMDWDLLIQALRQKLKFYKINRLIALERIHP</sequence>
<evidence type="ECO:0000259" key="1">
    <source>
        <dbReference type="Pfam" id="PF00535"/>
    </source>
</evidence>
<dbReference type="STRING" id="1802517.A2892_04080"/>
<evidence type="ECO:0000313" key="2">
    <source>
        <dbReference type="EMBL" id="OGM59127.1"/>
    </source>
</evidence>